<comment type="caution">
    <text evidence="1">The sequence shown here is derived from an EMBL/GenBank/DDBJ whole genome shotgun (WGS) entry which is preliminary data.</text>
</comment>
<gene>
    <name evidence="1" type="ORF">BTO22_17100</name>
</gene>
<organism evidence="1 2">
    <name type="scientific">Aliivibrio sifiae</name>
    <dbReference type="NCBI Taxonomy" id="566293"/>
    <lineage>
        <taxon>Bacteria</taxon>
        <taxon>Pseudomonadati</taxon>
        <taxon>Pseudomonadota</taxon>
        <taxon>Gammaproteobacteria</taxon>
        <taxon>Vibrionales</taxon>
        <taxon>Vibrionaceae</taxon>
        <taxon>Aliivibrio</taxon>
    </lineage>
</organism>
<protein>
    <submittedName>
        <fullName evidence="1">Uncharacterized protein</fullName>
    </submittedName>
</protein>
<evidence type="ECO:0000313" key="1">
    <source>
        <dbReference type="EMBL" id="PQJ85180.1"/>
    </source>
</evidence>
<dbReference type="EMBL" id="MSCO01000002">
    <property type="protein sequence ID" value="PQJ85180.1"/>
    <property type="molecule type" value="Genomic_DNA"/>
</dbReference>
<sequence length="121" mass="14035">MYIEDINSLKIYYSGNLKLKSEIHKLITGKGHCSYSLSEFLVSSFSYNKQSNLIDIELENSIQLNDFDFSNEDIEYLTLSINIKYCLANKRVINITFESSCHDVVAKLIDFEFLIDARLNF</sequence>
<dbReference type="AlphaFoldDB" id="A0A2S7X4R5"/>
<accession>A0A2S7X4R5</accession>
<name>A0A2S7X4R5_9GAMM</name>
<proteinExistence type="predicted"/>
<dbReference type="RefSeq" id="WP_105056529.1">
    <property type="nucleotide sequence ID" value="NZ_CAWNRT010000002.1"/>
</dbReference>
<evidence type="ECO:0000313" key="2">
    <source>
        <dbReference type="Proteomes" id="UP000239263"/>
    </source>
</evidence>
<reference evidence="1 2" key="1">
    <citation type="submission" date="2016-12" db="EMBL/GenBank/DDBJ databases">
        <title>Diversity of luminous bacteria.</title>
        <authorList>
            <person name="Yoshizawa S."/>
            <person name="Kogure K."/>
        </authorList>
    </citation>
    <scope>NUCLEOTIDE SEQUENCE [LARGE SCALE GENOMIC DNA]</scope>
    <source>
        <strain evidence="1 2">ATCC 33715</strain>
    </source>
</reference>
<dbReference type="Proteomes" id="UP000239263">
    <property type="component" value="Unassembled WGS sequence"/>
</dbReference>